<evidence type="ECO:0000313" key="3">
    <source>
        <dbReference type="EMBL" id="PIR38790.1"/>
    </source>
</evidence>
<evidence type="ECO:0000256" key="2">
    <source>
        <dbReference type="SAM" id="Phobius"/>
    </source>
</evidence>
<gene>
    <name evidence="3" type="ORF">COV34_00525</name>
</gene>
<evidence type="ECO:0000313" key="4">
    <source>
        <dbReference type="Proteomes" id="UP000231333"/>
    </source>
</evidence>
<dbReference type="EMBL" id="PCXL01000008">
    <property type="protein sequence ID" value="PIR38790.1"/>
    <property type="molecule type" value="Genomic_DNA"/>
</dbReference>
<name>A0A2H0QX04_9BACT</name>
<accession>A0A2H0QX04</accession>
<feature type="transmembrane region" description="Helical" evidence="2">
    <location>
        <begin position="69"/>
        <end position="89"/>
    </location>
</feature>
<protein>
    <submittedName>
        <fullName evidence="3">Uncharacterized protein</fullName>
    </submittedName>
</protein>
<evidence type="ECO:0000256" key="1">
    <source>
        <dbReference type="SAM" id="MobiDB-lite"/>
    </source>
</evidence>
<feature type="region of interest" description="Disordered" evidence="1">
    <location>
        <begin position="20"/>
        <end position="44"/>
    </location>
</feature>
<dbReference type="AlphaFoldDB" id="A0A2H0QX04"/>
<keyword evidence="2" id="KW-0812">Transmembrane</keyword>
<comment type="caution">
    <text evidence="3">The sequence shown here is derived from an EMBL/GenBank/DDBJ whole genome shotgun (WGS) entry which is preliminary data.</text>
</comment>
<keyword evidence="2" id="KW-1133">Transmembrane helix</keyword>
<organism evidence="3 4">
    <name type="scientific">Candidatus Zambryskibacteria bacterium CG10_big_fil_rev_8_21_14_0_10_42_12</name>
    <dbReference type="NCBI Taxonomy" id="1975115"/>
    <lineage>
        <taxon>Bacteria</taxon>
        <taxon>Candidatus Zambryskiibacteriota</taxon>
    </lineage>
</organism>
<reference evidence="3 4" key="1">
    <citation type="submission" date="2017-09" db="EMBL/GenBank/DDBJ databases">
        <title>Depth-based differentiation of microbial function through sediment-hosted aquifers and enrichment of novel symbionts in the deep terrestrial subsurface.</title>
        <authorList>
            <person name="Probst A.J."/>
            <person name="Ladd B."/>
            <person name="Jarett J.K."/>
            <person name="Geller-Mcgrath D.E."/>
            <person name="Sieber C.M."/>
            <person name="Emerson J.B."/>
            <person name="Anantharaman K."/>
            <person name="Thomas B.C."/>
            <person name="Malmstrom R."/>
            <person name="Stieglmeier M."/>
            <person name="Klingl A."/>
            <person name="Woyke T."/>
            <person name="Ryan C.M."/>
            <person name="Banfield J.F."/>
        </authorList>
    </citation>
    <scope>NUCLEOTIDE SEQUENCE [LARGE SCALE GENOMIC DNA]</scope>
    <source>
        <strain evidence="3">CG10_big_fil_rev_8_21_14_0_10_42_12</strain>
    </source>
</reference>
<dbReference type="Proteomes" id="UP000231333">
    <property type="component" value="Unassembled WGS sequence"/>
</dbReference>
<feature type="compositionally biased region" description="Polar residues" evidence="1">
    <location>
        <begin position="32"/>
        <end position="44"/>
    </location>
</feature>
<proteinExistence type="predicted"/>
<sequence length="636" mass="68884">MDQDPKDRIEKIKSKLYSRNYNPSHVGKRTGFEQSETRGATDWQSGNKIPELLAQSAENGSTSVWPKRIFASSLIFFVIAAGIAIYMFLGGLNAVSTKNVDIEVGGPISIAAGEPNEFEISIKNSNNVALENVHLLVIYPEGARDTNTKAPLTSRERIPLENIPSGRLLRQPLSFIAYGEKDSVQSLKLALEYTVTGSNATFVKEKIHEVTISSAPLIVDVSYPSEVSSGQLFQFKIDVSSNTTADMENVVLRVESPFGFTIESAQPEMISQNVWNIGALKPAEKKTILLSGRLQGQDNDERSFRFYVGTATADGQDIETEIFSLIETLAIKRSFITLQSTINGNRGEEIVLSGGRFNNATIRWQNATGDKLSDLVIEARIAGAPLDRSSISVTNGFYQSVRDTIVWDKSTLPALGTIDVGEEGELRFNFDTKAGAFNESEGVIDIILTARASRATASGRETVASEATQKIRLAANLGLSGRAVYSVGPFENTGPIPPRAEQSTTYTILLSTTASFGDVTGVVARAKLPPSVEWLGVVSPTSESVKFDQGSRVLTWNLGTVREGTGTTRSARELAFQVRITPSVNQVGRPGVLVDEVEILGQDSRAGTSLIDQVGQITTSISTDPQYNQTDGLITQ</sequence>
<keyword evidence="2" id="KW-0472">Membrane</keyword>